<accession>A0A4U1L988</accession>
<dbReference type="RefSeq" id="WP_136941522.1">
    <property type="nucleotide sequence ID" value="NZ_SWKR01000001.1"/>
</dbReference>
<dbReference type="AlphaFoldDB" id="A0A4U1L988"/>
<evidence type="ECO:0000313" key="2">
    <source>
        <dbReference type="Proteomes" id="UP000309138"/>
    </source>
</evidence>
<sequence>MTVSRFQDSKAWLVDAVGLGRDALHVHVGLAVMLATALLLRCDLRSRWPVVVVLIVALAGEIWDAIELWRAGGGIDLAENCKDLASTVFWPAAIMLLARHTLLFGTAPDRLDDSEASGDGGEQPLE</sequence>
<keyword evidence="2" id="KW-1185">Reference proteome</keyword>
<proteinExistence type="predicted"/>
<comment type="caution">
    <text evidence="1">The sequence shown here is derived from an EMBL/GenBank/DDBJ whole genome shotgun (WGS) entry which is preliminary data.</text>
</comment>
<dbReference type="EMBL" id="SWKR01000001">
    <property type="protein sequence ID" value="TKD53103.1"/>
    <property type="molecule type" value="Genomic_DNA"/>
</dbReference>
<dbReference type="OrthoDB" id="6660115at2"/>
<dbReference type="Proteomes" id="UP000309138">
    <property type="component" value="Unassembled WGS sequence"/>
</dbReference>
<gene>
    <name evidence="1" type="ORF">FBR43_01830</name>
</gene>
<evidence type="ECO:0000313" key="1">
    <source>
        <dbReference type="EMBL" id="TKD53103.1"/>
    </source>
</evidence>
<organism evidence="1 2">
    <name type="scientific">Sphingomonas baiyangensis</name>
    <dbReference type="NCBI Taxonomy" id="2572576"/>
    <lineage>
        <taxon>Bacteria</taxon>
        <taxon>Pseudomonadati</taxon>
        <taxon>Pseudomonadota</taxon>
        <taxon>Alphaproteobacteria</taxon>
        <taxon>Sphingomonadales</taxon>
        <taxon>Sphingomonadaceae</taxon>
        <taxon>Sphingomonas</taxon>
    </lineage>
</organism>
<protein>
    <submittedName>
        <fullName evidence="1">Uncharacterized protein</fullName>
    </submittedName>
</protein>
<reference evidence="1 2" key="1">
    <citation type="submission" date="2019-04" db="EMBL/GenBank/DDBJ databases">
        <authorList>
            <person name="Yang Y."/>
            <person name="Wei D."/>
        </authorList>
    </citation>
    <scope>NUCLEOTIDE SEQUENCE [LARGE SCALE GENOMIC DNA]</scope>
    <source>
        <strain evidence="1 2">L-1-4w-11</strain>
    </source>
</reference>
<name>A0A4U1L988_9SPHN</name>